<dbReference type="OMA" id="DWPRAKD"/>
<dbReference type="PANTHER" id="PTHR46623:SF6">
    <property type="entry name" value="ALPHA_BETA-HYDROLASES SUPERFAMILY PROTEIN"/>
    <property type="match status" value="1"/>
</dbReference>
<evidence type="ECO:0000259" key="1">
    <source>
        <dbReference type="Pfam" id="PF01738"/>
    </source>
</evidence>
<dbReference type="STRING" id="564608.C1MW82"/>
<keyword evidence="3" id="KW-1185">Reference proteome</keyword>
<evidence type="ECO:0000313" key="2">
    <source>
        <dbReference type="EMBL" id="EEH56123.1"/>
    </source>
</evidence>
<organism evidence="3">
    <name type="scientific">Micromonas pusilla (strain CCMP1545)</name>
    <name type="common">Picoplanktonic green alga</name>
    <dbReference type="NCBI Taxonomy" id="564608"/>
    <lineage>
        <taxon>Eukaryota</taxon>
        <taxon>Viridiplantae</taxon>
        <taxon>Chlorophyta</taxon>
        <taxon>Mamiellophyceae</taxon>
        <taxon>Mamiellales</taxon>
        <taxon>Mamiellaceae</taxon>
        <taxon>Micromonas</taxon>
    </lineage>
</organism>
<dbReference type="KEGG" id="mpp:MICPUCDRAFT_11694"/>
<accession>C1MW82</accession>
<protein>
    <submittedName>
        <fullName evidence="2">Predicted protein</fullName>
    </submittedName>
</protein>
<evidence type="ECO:0000313" key="3">
    <source>
        <dbReference type="Proteomes" id="UP000001876"/>
    </source>
</evidence>
<dbReference type="Pfam" id="PF01738">
    <property type="entry name" value="DLH"/>
    <property type="match status" value="1"/>
</dbReference>
<dbReference type="InterPro" id="IPR002925">
    <property type="entry name" value="Dienelactn_hydro"/>
</dbReference>
<dbReference type="PANTHER" id="PTHR46623">
    <property type="entry name" value="CARBOXYMETHYLENEBUTENOLIDASE-RELATED"/>
    <property type="match status" value="1"/>
</dbReference>
<dbReference type="Gene3D" id="3.40.50.1820">
    <property type="entry name" value="alpha/beta hydrolase"/>
    <property type="match status" value="1"/>
</dbReference>
<dbReference type="InterPro" id="IPR051049">
    <property type="entry name" value="Dienelactone_hydrolase-like"/>
</dbReference>
<dbReference type="eggNOG" id="KOG3043">
    <property type="taxonomic scope" value="Eukaryota"/>
</dbReference>
<feature type="non-terminal residue" evidence="2">
    <location>
        <position position="112"/>
    </location>
</feature>
<feature type="domain" description="Dienelactone hydrolase" evidence="1">
    <location>
        <begin position="14"/>
        <end position="111"/>
    </location>
</feature>
<dbReference type="InterPro" id="IPR029058">
    <property type="entry name" value="AB_hydrolase_fold"/>
</dbReference>
<dbReference type="RefSeq" id="XP_003060171.1">
    <property type="nucleotide sequence ID" value="XM_003060125.1"/>
</dbReference>
<dbReference type="SUPFAM" id="SSF53474">
    <property type="entry name" value="alpha/beta-Hydrolases"/>
    <property type="match status" value="1"/>
</dbReference>
<name>C1MW82_MICPC</name>
<dbReference type="OrthoDB" id="17560at2759"/>
<proteinExistence type="predicted"/>
<gene>
    <name evidence="2" type="ORF">MICPUCDRAFT_11694</name>
</gene>
<dbReference type="EMBL" id="GG663741">
    <property type="protein sequence ID" value="EEH56123.1"/>
    <property type="molecule type" value="Genomic_DNA"/>
</dbReference>
<dbReference type="AlphaFoldDB" id="C1MW82"/>
<sequence length="112" mass="11969">MESVSFGPADAPITGYVCGDANAPSVVVLQEWWGVTENIKLQAQHLSKRGGYRCLVPDLYRGKLGVNAHHLMTNLDWPRAKDEIAAAATWLKTTGSPKVGAIGFCMGGALTL</sequence>
<dbReference type="Proteomes" id="UP000001876">
    <property type="component" value="Unassembled WGS sequence"/>
</dbReference>
<dbReference type="GO" id="GO:0016787">
    <property type="term" value="F:hydrolase activity"/>
    <property type="evidence" value="ECO:0007669"/>
    <property type="project" value="InterPro"/>
</dbReference>
<dbReference type="GeneID" id="9685317"/>
<reference evidence="2 3" key="1">
    <citation type="journal article" date="2009" name="Science">
        <title>Green evolution and dynamic adaptations revealed by genomes of the marine picoeukaryotes Micromonas.</title>
        <authorList>
            <person name="Worden A.Z."/>
            <person name="Lee J.H."/>
            <person name="Mock T."/>
            <person name="Rouze P."/>
            <person name="Simmons M.P."/>
            <person name="Aerts A.L."/>
            <person name="Allen A.E."/>
            <person name="Cuvelier M.L."/>
            <person name="Derelle E."/>
            <person name="Everett M.V."/>
            <person name="Foulon E."/>
            <person name="Grimwood J."/>
            <person name="Gundlach H."/>
            <person name="Henrissat B."/>
            <person name="Napoli C."/>
            <person name="McDonald S.M."/>
            <person name="Parker M.S."/>
            <person name="Rombauts S."/>
            <person name="Salamov A."/>
            <person name="Von Dassow P."/>
            <person name="Badger J.H."/>
            <person name="Coutinho P.M."/>
            <person name="Demir E."/>
            <person name="Dubchak I."/>
            <person name="Gentemann C."/>
            <person name="Eikrem W."/>
            <person name="Gready J.E."/>
            <person name="John U."/>
            <person name="Lanier W."/>
            <person name="Lindquist E.A."/>
            <person name="Lucas S."/>
            <person name="Mayer K.F."/>
            <person name="Moreau H."/>
            <person name="Not F."/>
            <person name="Otillar R."/>
            <person name="Panaud O."/>
            <person name="Pangilinan J."/>
            <person name="Paulsen I."/>
            <person name="Piegu B."/>
            <person name="Poliakov A."/>
            <person name="Robbens S."/>
            <person name="Schmutz J."/>
            <person name="Toulza E."/>
            <person name="Wyss T."/>
            <person name="Zelensky A."/>
            <person name="Zhou K."/>
            <person name="Armbrust E.V."/>
            <person name="Bhattacharya D."/>
            <person name="Goodenough U.W."/>
            <person name="Van de Peer Y."/>
            <person name="Grigoriev I.V."/>
        </authorList>
    </citation>
    <scope>NUCLEOTIDE SEQUENCE [LARGE SCALE GENOMIC DNA]</scope>
    <source>
        <strain evidence="2 3">CCMP1545</strain>
    </source>
</reference>